<evidence type="ECO:0000313" key="8">
    <source>
        <dbReference type="Proteomes" id="UP001273166"/>
    </source>
</evidence>
<dbReference type="CDD" id="cd06137">
    <property type="entry name" value="DEDDh_RNase"/>
    <property type="match status" value="1"/>
</dbReference>
<comment type="caution">
    <text evidence="7">The sequence shown here is derived from an EMBL/GenBank/DDBJ whole genome shotgun (WGS) entry which is preliminary data.</text>
</comment>
<keyword evidence="4" id="KW-0862">Zinc</keyword>
<evidence type="ECO:0000313" key="7">
    <source>
        <dbReference type="EMBL" id="KAK3309479.1"/>
    </source>
</evidence>
<dbReference type="GO" id="GO:0006364">
    <property type="term" value="P:rRNA processing"/>
    <property type="evidence" value="ECO:0007669"/>
    <property type="project" value="TreeGrafter"/>
</dbReference>
<dbReference type="InterPro" id="IPR012337">
    <property type="entry name" value="RNaseH-like_sf"/>
</dbReference>
<accession>A0AAJ0H0W3</accession>
<dbReference type="SMART" id="SM00479">
    <property type="entry name" value="EXOIII"/>
    <property type="match status" value="1"/>
</dbReference>
<dbReference type="GO" id="GO:0003676">
    <property type="term" value="F:nucleic acid binding"/>
    <property type="evidence" value="ECO:0007669"/>
    <property type="project" value="InterPro"/>
</dbReference>
<keyword evidence="4" id="KW-0863">Zinc-finger</keyword>
<dbReference type="PANTHER" id="PTHR12801">
    <property type="entry name" value="RNA EXONUCLEASE REXO1 / RECO3 FAMILY MEMBER-RELATED"/>
    <property type="match status" value="1"/>
</dbReference>
<feature type="domain" description="C2H2-type" evidence="6">
    <location>
        <begin position="63"/>
        <end position="93"/>
    </location>
</feature>
<dbReference type="AlphaFoldDB" id="A0AAJ0H0W3"/>
<keyword evidence="8" id="KW-1185">Reference proteome</keyword>
<dbReference type="PANTHER" id="PTHR12801:SF114">
    <property type="entry name" value="EXONUCLEASE, PUTATIVE (AFU_ORTHOLOGUE AFUA_7G00870)-RELATED"/>
    <property type="match status" value="1"/>
</dbReference>
<dbReference type="InterPro" id="IPR036397">
    <property type="entry name" value="RNaseH_sf"/>
</dbReference>
<proteinExistence type="predicted"/>
<feature type="region of interest" description="Disordered" evidence="5">
    <location>
        <begin position="468"/>
        <end position="510"/>
    </location>
</feature>
<evidence type="ECO:0000256" key="4">
    <source>
        <dbReference type="PROSITE-ProRule" id="PRU00042"/>
    </source>
</evidence>
<dbReference type="InterPro" id="IPR047021">
    <property type="entry name" value="REXO1/3/4-like"/>
</dbReference>
<keyword evidence="2" id="KW-0378">Hydrolase</keyword>
<dbReference type="GO" id="GO:0005634">
    <property type="term" value="C:nucleus"/>
    <property type="evidence" value="ECO:0007669"/>
    <property type="project" value="TreeGrafter"/>
</dbReference>
<dbReference type="GO" id="GO:0000027">
    <property type="term" value="P:ribosomal large subunit assembly"/>
    <property type="evidence" value="ECO:0007669"/>
    <property type="project" value="TreeGrafter"/>
</dbReference>
<name>A0AAJ0H0W3_9PEZI</name>
<dbReference type="SUPFAM" id="SSF53098">
    <property type="entry name" value="Ribonuclease H-like"/>
    <property type="match status" value="1"/>
</dbReference>
<reference evidence="7" key="2">
    <citation type="submission" date="2023-06" db="EMBL/GenBank/DDBJ databases">
        <authorList>
            <consortium name="Lawrence Berkeley National Laboratory"/>
            <person name="Mondo S.J."/>
            <person name="Hensen N."/>
            <person name="Bonometti L."/>
            <person name="Westerberg I."/>
            <person name="Brannstrom I.O."/>
            <person name="Guillou S."/>
            <person name="Cros-Aarteil S."/>
            <person name="Calhoun S."/>
            <person name="Haridas S."/>
            <person name="Kuo A."/>
            <person name="Pangilinan J."/>
            <person name="Riley R."/>
            <person name="Labutti K."/>
            <person name="Andreopoulos B."/>
            <person name="Lipzen A."/>
            <person name="Chen C."/>
            <person name="Yanf M."/>
            <person name="Daum C."/>
            <person name="Ng V."/>
            <person name="Clum A."/>
            <person name="Steindorff A."/>
            <person name="Ohm R."/>
            <person name="Martin F."/>
            <person name="Silar P."/>
            <person name="Natvig D."/>
            <person name="Lalanne C."/>
            <person name="Gautier V."/>
            <person name="Ament-Velasquez S.L."/>
            <person name="Kruys A."/>
            <person name="Hutchinson M.I."/>
            <person name="Powell A.J."/>
            <person name="Barry K."/>
            <person name="Miller A.N."/>
            <person name="Grigoriev I.V."/>
            <person name="Debuchy R."/>
            <person name="Gladieux P."/>
            <person name="Thoren M.H."/>
            <person name="Johannesson H."/>
        </authorList>
    </citation>
    <scope>NUCLEOTIDE SEQUENCE</scope>
    <source>
        <strain evidence="7">CBS 333.67</strain>
    </source>
</reference>
<dbReference type="Proteomes" id="UP001273166">
    <property type="component" value="Unassembled WGS sequence"/>
</dbReference>
<sequence length="536" mass="58281">MNKTGNTTTAFRCELCDAPFLSRKALQQHSLAKGHPVTCYMCNDKPFPTPDALEQHCKAKGHPYCRPCNRFFARAASLRQHQTDAVAHTTRPAQPNPPSPPLSNVLREKGPFPSPLLSHARQLTDVEEGQEQYSAPFETGANIRPHALPSNQMIAQEILRQQQAAASGSSTTDAGLTNIPGFPQPPLTCRGNTYTTLSPAEQATLYTKLLAHCHTRDRLQSEGYTLDPSSAPRHLPTPPAFNPADHPAANHKAVVLDCEMVGTASGTDEVISLSLIDFFTGTPLLANVLVYPDPDPNRAGEDVMVRITDWRSDITGVTPAMLTVAKLRGEALCGGREAARAALWRYVNAETVIVGHSVNFDLAALGVVHPPGRVVDSAILTAEAYYGKKKIRGRFAGLERLCRELVGLRIRGGGNDNKNGSGSGIGGGRHDSMEDVLAAREVVIWCLRHPAELKAWAAENWREKPKSYYKAESNKNKKTRKKKNGQSTGGYKPARAARGLSSTGGSGGGWYDDEVLRWSDVVDSDTWPKSPPDWSD</sequence>
<evidence type="ECO:0000256" key="3">
    <source>
        <dbReference type="ARBA" id="ARBA00022839"/>
    </source>
</evidence>
<evidence type="ECO:0000256" key="2">
    <source>
        <dbReference type="ARBA" id="ARBA00022801"/>
    </source>
</evidence>
<evidence type="ECO:0000259" key="6">
    <source>
        <dbReference type="PROSITE" id="PS50157"/>
    </source>
</evidence>
<dbReference type="InterPro" id="IPR013087">
    <property type="entry name" value="Znf_C2H2_type"/>
</dbReference>
<dbReference type="InterPro" id="IPR013520">
    <property type="entry name" value="Ribonucl_H"/>
</dbReference>
<dbReference type="EMBL" id="JAUDZG010000001">
    <property type="protein sequence ID" value="KAK3309479.1"/>
    <property type="molecule type" value="Genomic_DNA"/>
</dbReference>
<dbReference type="GO" id="GO:0004527">
    <property type="term" value="F:exonuclease activity"/>
    <property type="evidence" value="ECO:0007669"/>
    <property type="project" value="UniProtKB-KW"/>
</dbReference>
<evidence type="ECO:0000256" key="1">
    <source>
        <dbReference type="ARBA" id="ARBA00022722"/>
    </source>
</evidence>
<keyword evidence="3" id="KW-0269">Exonuclease</keyword>
<organism evidence="7 8">
    <name type="scientific">Chaetomium strumarium</name>
    <dbReference type="NCBI Taxonomy" id="1170767"/>
    <lineage>
        <taxon>Eukaryota</taxon>
        <taxon>Fungi</taxon>
        <taxon>Dikarya</taxon>
        <taxon>Ascomycota</taxon>
        <taxon>Pezizomycotina</taxon>
        <taxon>Sordariomycetes</taxon>
        <taxon>Sordariomycetidae</taxon>
        <taxon>Sordariales</taxon>
        <taxon>Chaetomiaceae</taxon>
        <taxon>Chaetomium</taxon>
    </lineage>
</organism>
<protein>
    <recommendedName>
        <fullName evidence="6">C2H2-type domain-containing protein</fullName>
    </recommendedName>
</protein>
<dbReference type="GO" id="GO:0008270">
    <property type="term" value="F:zinc ion binding"/>
    <property type="evidence" value="ECO:0007669"/>
    <property type="project" value="UniProtKB-KW"/>
</dbReference>
<dbReference type="GeneID" id="87884294"/>
<dbReference type="Gene3D" id="3.30.420.10">
    <property type="entry name" value="Ribonuclease H-like superfamily/Ribonuclease H"/>
    <property type="match status" value="1"/>
</dbReference>
<dbReference type="RefSeq" id="XP_062725259.1">
    <property type="nucleotide sequence ID" value="XM_062865465.1"/>
</dbReference>
<keyword evidence="1" id="KW-0540">Nuclease</keyword>
<keyword evidence="4" id="KW-0479">Metal-binding</keyword>
<dbReference type="PROSITE" id="PS00028">
    <property type="entry name" value="ZINC_FINGER_C2H2_1"/>
    <property type="match status" value="1"/>
</dbReference>
<evidence type="ECO:0000256" key="5">
    <source>
        <dbReference type="SAM" id="MobiDB-lite"/>
    </source>
</evidence>
<dbReference type="SMART" id="SM00355">
    <property type="entry name" value="ZnF_C2H2"/>
    <property type="match status" value="3"/>
</dbReference>
<dbReference type="Gene3D" id="3.30.160.60">
    <property type="entry name" value="Classic Zinc Finger"/>
    <property type="match status" value="1"/>
</dbReference>
<dbReference type="PROSITE" id="PS50157">
    <property type="entry name" value="ZINC_FINGER_C2H2_2"/>
    <property type="match status" value="1"/>
</dbReference>
<gene>
    <name evidence="7" type="ORF">B0T15DRAFT_4160</name>
</gene>
<reference evidence="7" key="1">
    <citation type="journal article" date="2023" name="Mol. Phylogenet. Evol.">
        <title>Genome-scale phylogeny and comparative genomics of the fungal order Sordariales.</title>
        <authorList>
            <person name="Hensen N."/>
            <person name="Bonometti L."/>
            <person name="Westerberg I."/>
            <person name="Brannstrom I.O."/>
            <person name="Guillou S."/>
            <person name="Cros-Aarteil S."/>
            <person name="Calhoun S."/>
            <person name="Haridas S."/>
            <person name="Kuo A."/>
            <person name="Mondo S."/>
            <person name="Pangilinan J."/>
            <person name="Riley R."/>
            <person name="LaButti K."/>
            <person name="Andreopoulos B."/>
            <person name="Lipzen A."/>
            <person name="Chen C."/>
            <person name="Yan M."/>
            <person name="Daum C."/>
            <person name="Ng V."/>
            <person name="Clum A."/>
            <person name="Steindorff A."/>
            <person name="Ohm R.A."/>
            <person name="Martin F."/>
            <person name="Silar P."/>
            <person name="Natvig D.O."/>
            <person name="Lalanne C."/>
            <person name="Gautier V."/>
            <person name="Ament-Velasquez S.L."/>
            <person name="Kruys A."/>
            <person name="Hutchinson M.I."/>
            <person name="Powell A.J."/>
            <person name="Barry K."/>
            <person name="Miller A.N."/>
            <person name="Grigoriev I.V."/>
            <person name="Debuchy R."/>
            <person name="Gladieux P."/>
            <person name="Hiltunen Thoren M."/>
            <person name="Johannesson H."/>
        </authorList>
    </citation>
    <scope>NUCLEOTIDE SEQUENCE</scope>
    <source>
        <strain evidence="7">CBS 333.67</strain>
    </source>
</reference>
<dbReference type="Pfam" id="PF12874">
    <property type="entry name" value="zf-met"/>
    <property type="match status" value="1"/>
</dbReference>